<keyword evidence="2" id="KW-1185">Reference proteome</keyword>
<gene>
    <name evidence="1" type="ORF">GCM10011358_04180</name>
</gene>
<comment type="caution">
    <text evidence="1">The sequence shown here is derived from an EMBL/GenBank/DDBJ whole genome shotgun (WGS) entry which is preliminary data.</text>
</comment>
<dbReference type="EMBL" id="BMGI01000001">
    <property type="protein sequence ID" value="GGD22816.1"/>
    <property type="molecule type" value="Genomic_DNA"/>
</dbReference>
<organism evidence="1 2">
    <name type="scientific">Sinisalibacter lacisalsi</name>
    <dbReference type="NCBI Taxonomy" id="1526570"/>
    <lineage>
        <taxon>Bacteria</taxon>
        <taxon>Pseudomonadati</taxon>
        <taxon>Pseudomonadota</taxon>
        <taxon>Alphaproteobacteria</taxon>
        <taxon>Rhodobacterales</taxon>
        <taxon>Roseobacteraceae</taxon>
        <taxon>Sinisalibacter</taxon>
    </lineage>
</organism>
<name>A0ABQ1QC94_9RHOB</name>
<evidence type="ECO:0008006" key="3">
    <source>
        <dbReference type="Google" id="ProtNLM"/>
    </source>
</evidence>
<dbReference type="Proteomes" id="UP000617355">
    <property type="component" value="Unassembled WGS sequence"/>
</dbReference>
<proteinExistence type="predicted"/>
<sequence length="195" mass="21672">MLTETERPHGSDMRPWPWAVNMEGEGHWFASEAGAKGYAEEHFKRGARSFDVGCFQINYKWHHQNFASLDAMFDPVENALYAARFLATLYRETSDWGAAAGRYHSRTPEHAVPYQARFERFRARYLAEDRTALPDLLANLGAGAAAPMAPDARERPQRTNSFPLLLNGGARGMGSLVPISGGRNARSLFAPDEAG</sequence>
<reference evidence="2" key="1">
    <citation type="journal article" date="2019" name="Int. J. Syst. Evol. Microbiol.">
        <title>The Global Catalogue of Microorganisms (GCM) 10K type strain sequencing project: providing services to taxonomists for standard genome sequencing and annotation.</title>
        <authorList>
            <consortium name="The Broad Institute Genomics Platform"/>
            <consortium name="The Broad Institute Genome Sequencing Center for Infectious Disease"/>
            <person name="Wu L."/>
            <person name="Ma J."/>
        </authorList>
    </citation>
    <scope>NUCLEOTIDE SEQUENCE [LARGE SCALE GENOMIC DNA]</scope>
    <source>
        <strain evidence="2">CGMCC 1.12922</strain>
    </source>
</reference>
<dbReference type="InterPro" id="IPR023346">
    <property type="entry name" value="Lysozyme-like_dom_sf"/>
</dbReference>
<protein>
    <recommendedName>
        <fullName evidence="3">Transglycosylase SLT domain-containing protein</fullName>
    </recommendedName>
</protein>
<evidence type="ECO:0000313" key="1">
    <source>
        <dbReference type="EMBL" id="GGD22816.1"/>
    </source>
</evidence>
<evidence type="ECO:0000313" key="2">
    <source>
        <dbReference type="Proteomes" id="UP000617355"/>
    </source>
</evidence>
<dbReference type="SUPFAM" id="SSF53955">
    <property type="entry name" value="Lysozyme-like"/>
    <property type="match status" value="1"/>
</dbReference>
<accession>A0ABQ1QC94</accession>